<keyword evidence="3" id="KW-1185">Reference proteome</keyword>
<dbReference type="OrthoDB" id="1632997at2"/>
<gene>
    <name evidence="2" type="ORF">DFP98_13280</name>
</gene>
<dbReference type="RefSeq" id="WP_116064408.1">
    <property type="nucleotide sequence ID" value="NZ_QRDZ01000032.1"/>
</dbReference>
<comment type="caution">
    <text evidence="2">The sequence shown here is derived from an EMBL/GenBank/DDBJ whole genome shotgun (WGS) entry which is preliminary data.</text>
</comment>
<evidence type="ECO:0000313" key="3">
    <source>
        <dbReference type="Proteomes" id="UP000256977"/>
    </source>
</evidence>
<feature type="domain" description="DUF2357" evidence="1">
    <location>
        <begin position="134"/>
        <end position="306"/>
    </location>
</feature>
<dbReference type="EMBL" id="QRDZ01000032">
    <property type="protein sequence ID" value="RED59157.1"/>
    <property type="molecule type" value="Genomic_DNA"/>
</dbReference>
<dbReference type="Proteomes" id="UP000256977">
    <property type="component" value="Unassembled WGS sequence"/>
</dbReference>
<dbReference type="InterPro" id="IPR018633">
    <property type="entry name" value="DUF2357"/>
</dbReference>
<sequence>MVSQYNSEPMLESISRDLMNISFVYEYERPVYVERFYRYENVLDMIFSFELTENIPVSIIFQSEDKNARFYMYGLESLSDERIETDENGDIYLKPSSTPVVLYTKDYYPLIPGVYLAKVFVEGKTYFNPFVIRPKQVTEDQLEVIKRDLEGLMRGLAIDFVKKVYSPADSQIKALPPQLLRQFMIIKKHYPTVMAALMDIYQKANYRIRKGYQWTKENRSKKIDHVTLRTQQTKSLHDGDLFTPYSAIDYDLPENRWVKFIVRNVMALLDQFEEAMNFYKDRLIQEIVELERYQFQESTRRELEEKERVSSFLEEYRLLVHRMKIGFHMIVHAPWYQEITNKTFTHIPHNLLSDSRYRALYQLHRDIISEEMEVYFDPAFTYQWKRTDKLYEMWGYFQVLKLLTEFGFQPKSGWFFDRLGQDESLLIPFLPNGECIVLIKNDMRIHYVYDGVLPLAGRETNLERAPLYMGKNNRPDGRVDFYKRDVYVGSLMIDFKYRPINNFWRNGSHNLMNRPREMEQLIAYKRDSNSKYLYGEEEGRHIRELLSPRPVREVWALYAEARADWQSQQLISDDSICIFPMNPAQDLTIIKERLQDIIDVMNSVLDRVLNKN</sequence>
<dbReference type="Pfam" id="PF09823">
    <property type="entry name" value="DUF2357"/>
    <property type="match status" value="1"/>
</dbReference>
<evidence type="ECO:0000313" key="2">
    <source>
        <dbReference type="EMBL" id="RED59157.1"/>
    </source>
</evidence>
<protein>
    <submittedName>
        <fullName evidence="2">Uncharacterized protein DUF2357</fullName>
    </submittedName>
</protein>
<accession>A0A3D9IBU2</accession>
<dbReference type="AlphaFoldDB" id="A0A3D9IBU2"/>
<name>A0A3D9IBU2_9BACL</name>
<organism evidence="2 3">
    <name type="scientific">Cohnella phaseoli</name>
    <dbReference type="NCBI Taxonomy" id="456490"/>
    <lineage>
        <taxon>Bacteria</taxon>
        <taxon>Bacillati</taxon>
        <taxon>Bacillota</taxon>
        <taxon>Bacilli</taxon>
        <taxon>Bacillales</taxon>
        <taxon>Paenibacillaceae</taxon>
        <taxon>Cohnella</taxon>
    </lineage>
</organism>
<evidence type="ECO:0000259" key="1">
    <source>
        <dbReference type="Pfam" id="PF09823"/>
    </source>
</evidence>
<proteinExistence type="predicted"/>
<reference evidence="2 3" key="1">
    <citation type="submission" date="2018-07" db="EMBL/GenBank/DDBJ databases">
        <title>Genomic Encyclopedia of Type Strains, Phase III (KMG-III): the genomes of soil and plant-associated and newly described type strains.</title>
        <authorList>
            <person name="Whitman W."/>
        </authorList>
    </citation>
    <scope>NUCLEOTIDE SEQUENCE [LARGE SCALE GENOMIC DNA]</scope>
    <source>
        <strain evidence="2 3">CECT 7287</strain>
    </source>
</reference>